<dbReference type="STRING" id="53406.SAMN05421553_2018"/>
<feature type="domain" description="DUF2786" evidence="1">
    <location>
        <begin position="5"/>
        <end position="43"/>
    </location>
</feature>
<dbReference type="PIRSF" id="PIRSF028111">
    <property type="entry name" value="UCP028111"/>
    <property type="match status" value="1"/>
</dbReference>
<feature type="domain" description="DUF7168" evidence="2">
    <location>
        <begin position="45"/>
        <end position="180"/>
    </location>
</feature>
<dbReference type="AlphaFoldDB" id="A0A1H4XX61"/>
<evidence type="ECO:0000259" key="1">
    <source>
        <dbReference type="Pfam" id="PF10979"/>
    </source>
</evidence>
<protein>
    <submittedName>
        <fullName evidence="3">Uncharacterized protein</fullName>
    </submittedName>
</protein>
<dbReference type="InterPro" id="IPR055592">
    <property type="entry name" value="DUF7168"/>
</dbReference>
<accession>A0A1H4XX61</accession>
<evidence type="ECO:0000313" key="4">
    <source>
        <dbReference type="Proteomes" id="UP000242849"/>
    </source>
</evidence>
<dbReference type="Proteomes" id="UP000242849">
    <property type="component" value="Unassembled WGS sequence"/>
</dbReference>
<organism evidence="3 4">
    <name type="scientific">Pseudomonas anguilliseptica</name>
    <dbReference type="NCBI Taxonomy" id="53406"/>
    <lineage>
        <taxon>Bacteria</taxon>
        <taxon>Pseudomonadati</taxon>
        <taxon>Pseudomonadota</taxon>
        <taxon>Gammaproteobacteria</taxon>
        <taxon>Pseudomonadales</taxon>
        <taxon>Pseudomonadaceae</taxon>
        <taxon>Pseudomonas</taxon>
    </lineage>
</organism>
<reference evidence="4" key="1">
    <citation type="submission" date="2016-10" db="EMBL/GenBank/DDBJ databases">
        <authorList>
            <person name="Varghese N."/>
            <person name="Submissions S."/>
        </authorList>
    </citation>
    <scope>NUCLEOTIDE SEQUENCE [LARGE SCALE GENOMIC DNA]</scope>
    <source>
        <strain evidence="4">DSM 12111</strain>
    </source>
</reference>
<gene>
    <name evidence="3" type="ORF">SAMN05421553_2018</name>
</gene>
<dbReference type="Pfam" id="PF10979">
    <property type="entry name" value="DUF2786"/>
    <property type="match status" value="1"/>
</dbReference>
<proteinExistence type="predicted"/>
<evidence type="ECO:0000313" key="3">
    <source>
        <dbReference type="EMBL" id="SED09438.1"/>
    </source>
</evidence>
<dbReference type="RefSeq" id="WP_090379868.1">
    <property type="nucleotide sequence ID" value="NZ_CP156749.1"/>
</dbReference>
<dbReference type="InterPro" id="IPR024498">
    <property type="entry name" value="DUF2786"/>
</dbReference>
<evidence type="ECO:0000259" key="2">
    <source>
        <dbReference type="Pfam" id="PF23771"/>
    </source>
</evidence>
<sequence>MDHKKALDKIKKCLSLANSSNPHEAAAAMRQARALMEKYQLEQSDVDMIDIEEHGTRSCSKMKPVQWEANLAGTVAKAYACRLLFMAGLGEWRFIGEMAELTSYTMSVLLRQVRQARRDYIGTALKRCKSTTKTKRADQFCEAWVWGVSSKVAEFAGAKPSVAADAYMLKHHPEITTGKTVDRNAKTKALSQRAMGDAAAGLCAASDVQLNHGVQGQAPLALH</sequence>
<dbReference type="OrthoDB" id="7275531at2"/>
<dbReference type="Pfam" id="PF23771">
    <property type="entry name" value="DUF7168"/>
    <property type="match status" value="1"/>
</dbReference>
<dbReference type="EMBL" id="FNSC01000001">
    <property type="protein sequence ID" value="SED09438.1"/>
    <property type="molecule type" value="Genomic_DNA"/>
</dbReference>
<name>A0A1H4XX61_PSEAG</name>
<dbReference type="InterPro" id="IPR016868">
    <property type="entry name" value="Phage_B3_Orf5"/>
</dbReference>
<keyword evidence="4" id="KW-1185">Reference proteome</keyword>